<proteinExistence type="predicted"/>
<dbReference type="Proteomes" id="UP001143910">
    <property type="component" value="Unassembled WGS sequence"/>
</dbReference>
<organism evidence="1 2">
    <name type="scientific">Zarea fungicola</name>
    <dbReference type="NCBI Taxonomy" id="93591"/>
    <lineage>
        <taxon>Eukaryota</taxon>
        <taxon>Fungi</taxon>
        <taxon>Dikarya</taxon>
        <taxon>Ascomycota</taxon>
        <taxon>Pezizomycotina</taxon>
        <taxon>Sordariomycetes</taxon>
        <taxon>Hypocreomycetidae</taxon>
        <taxon>Hypocreales</taxon>
        <taxon>Cordycipitaceae</taxon>
        <taxon>Zarea</taxon>
    </lineage>
</organism>
<dbReference type="EMBL" id="JANJQO010001979">
    <property type="protein sequence ID" value="KAJ2968502.1"/>
    <property type="molecule type" value="Genomic_DNA"/>
</dbReference>
<protein>
    <submittedName>
        <fullName evidence="1">Uncharacterized protein</fullName>
    </submittedName>
</protein>
<name>A0ACC1MNB5_9HYPO</name>
<keyword evidence="2" id="KW-1185">Reference proteome</keyword>
<accession>A0ACC1MNB5</accession>
<evidence type="ECO:0000313" key="2">
    <source>
        <dbReference type="Proteomes" id="UP001143910"/>
    </source>
</evidence>
<evidence type="ECO:0000313" key="1">
    <source>
        <dbReference type="EMBL" id="KAJ2968502.1"/>
    </source>
</evidence>
<sequence>MDFSKFGKNLSYVVKTGLLSSPVALSRTDFGAQITPFASRTFQYTKEQFGQTEDKTQLPADYIDLEKKVDALKQAHQKMLNVT</sequence>
<gene>
    <name evidence="1" type="ORF">NQ176_g9147</name>
</gene>
<comment type="caution">
    <text evidence="1">The sequence shown here is derived from an EMBL/GenBank/DDBJ whole genome shotgun (WGS) entry which is preliminary data.</text>
</comment>
<reference evidence="1" key="1">
    <citation type="submission" date="2022-08" db="EMBL/GenBank/DDBJ databases">
        <title>Genome Sequence of Lecanicillium fungicola.</title>
        <authorList>
            <person name="Buettner E."/>
        </authorList>
    </citation>
    <scope>NUCLEOTIDE SEQUENCE</scope>
    <source>
        <strain evidence="1">Babe33</strain>
    </source>
</reference>